<reference evidence="2" key="1">
    <citation type="journal article" date="2023" name="Science">
        <title>Genome structures resolve the early diversification of teleost fishes.</title>
        <authorList>
            <person name="Parey E."/>
            <person name="Louis A."/>
            <person name="Montfort J."/>
            <person name="Bouchez O."/>
            <person name="Roques C."/>
            <person name="Iampietro C."/>
            <person name="Lluch J."/>
            <person name="Castinel A."/>
            <person name="Donnadieu C."/>
            <person name="Desvignes T."/>
            <person name="Floi Bucao C."/>
            <person name="Jouanno E."/>
            <person name="Wen M."/>
            <person name="Mejri S."/>
            <person name="Dirks R."/>
            <person name="Jansen H."/>
            <person name="Henkel C."/>
            <person name="Chen W.J."/>
            <person name="Zahm M."/>
            <person name="Cabau C."/>
            <person name="Klopp C."/>
            <person name="Thompson A.W."/>
            <person name="Robinson-Rechavi M."/>
            <person name="Braasch I."/>
            <person name="Lecointre G."/>
            <person name="Bobe J."/>
            <person name="Postlethwait J.H."/>
            <person name="Berthelot C."/>
            <person name="Roest Crollius H."/>
            <person name="Guiguen Y."/>
        </authorList>
    </citation>
    <scope>NUCLEOTIDE SEQUENCE</scope>
    <source>
        <strain evidence="2">NC1722</strain>
    </source>
</reference>
<dbReference type="EMBL" id="JAINUG010000362">
    <property type="protein sequence ID" value="KAJ8373404.1"/>
    <property type="molecule type" value="Genomic_DNA"/>
</dbReference>
<name>A0AAD7RBF4_9TELE</name>
<dbReference type="InterPro" id="IPR036179">
    <property type="entry name" value="Ig-like_dom_sf"/>
</dbReference>
<accession>A0AAD7RBF4</accession>
<proteinExistence type="predicted"/>
<evidence type="ECO:0000259" key="1">
    <source>
        <dbReference type="PROSITE" id="PS50835"/>
    </source>
</evidence>
<dbReference type="InterPro" id="IPR013783">
    <property type="entry name" value="Ig-like_fold"/>
</dbReference>
<dbReference type="PROSITE" id="PS50835">
    <property type="entry name" value="IG_LIKE"/>
    <property type="match status" value="1"/>
</dbReference>
<dbReference type="SUPFAM" id="SSF48726">
    <property type="entry name" value="Immunoglobulin"/>
    <property type="match status" value="1"/>
</dbReference>
<dbReference type="CDD" id="cd00096">
    <property type="entry name" value="Ig"/>
    <property type="match status" value="1"/>
</dbReference>
<organism evidence="2 3">
    <name type="scientific">Aldrovandia affinis</name>
    <dbReference type="NCBI Taxonomy" id="143900"/>
    <lineage>
        <taxon>Eukaryota</taxon>
        <taxon>Metazoa</taxon>
        <taxon>Chordata</taxon>
        <taxon>Craniata</taxon>
        <taxon>Vertebrata</taxon>
        <taxon>Euteleostomi</taxon>
        <taxon>Actinopterygii</taxon>
        <taxon>Neopterygii</taxon>
        <taxon>Teleostei</taxon>
        <taxon>Notacanthiformes</taxon>
        <taxon>Halosauridae</taxon>
        <taxon>Aldrovandia</taxon>
    </lineage>
</organism>
<comment type="caution">
    <text evidence="2">The sequence shown here is derived from an EMBL/GenBank/DDBJ whole genome shotgun (WGS) entry which is preliminary data.</text>
</comment>
<feature type="domain" description="Ig-like" evidence="1">
    <location>
        <begin position="32"/>
        <end position="95"/>
    </location>
</feature>
<protein>
    <recommendedName>
        <fullName evidence="1">Ig-like domain-containing protein</fullName>
    </recommendedName>
</protein>
<dbReference type="AlphaFoldDB" id="A0AAD7RBF4"/>
<dbReference type="InterPro" id="IPR007110">
    <property type="entry name" value="Ig-like_dom"/>
</dbReference>
<sequence length="157" mass="17598">MMLQKAYQYQLNVYINVSVPQVNITQDTHPCTIQCIVWRETAVTLSWYREGEKKSYVSSFIPSAPHLDLPETVEKGGVYTCEAKNSVSRETAKLTVGDQCTGQRVNLEEVTCGLCREEVMMYTTTSLQHSGEHGRTAALSSQTGDVDVFLLLTRNLE</sequence>
<evidence type="ECO:0000313" key="2">
    <source>
        <dbReference type="EMBL" id="KAJ8373404.1"/>
    </source>
</evidence>
<dbReference type="Gene3D" id="2.60.40.10">
    <property type="entry name" value="Immunoglobulins"/>
    <property type="match status" value="1"/>
</dbReference>
<gene>
    <name evidence="2" type="ORF">AAFF_G00265310</name>
</gene>
<dbReference type="Proteomes" id="UP001221898">
    <property type="component" value="Unassembled WGS sequence"/>
</dbReference>
<keyword evidence="3" id="KW-1185">Reference proteome</keyword>
<evidence type="ECO:0000313" key="3">
    <source>
        <dbReference type="Proteomes" id="UP001221898"/>
    </source>
</evidence>